<keyword evidence="1" id="KW-0472">Membrane</keyword>
<name>A0A4P7SK68_9CELL</name>
<dbReference type="RefSeq" id="WP_135973477.1">
    <property type="nucleotide sequence ID" value="NZ_CP039291.1"/>
</dbReference>
<evidence type="ECO:0000313" key="3">
    <source>
        <dbReference type="Proteomes" id="UP000296469"/>
    </source>
</evidence>
<dbReference type="KEGG" id="celz:E5225_05655"/>
<keyword evidence="1" id="KW-0812">Transmembrane</keyword>
<dbReference type="Proteomes" id="UP000296469">
    <property type="component" value="Chromosome"/>
</dbReference>
<feature type="transmembrane region" description="Helical" evidence="1">
    <location>
        <begin position="100"/>
        <end position="122"/>
    </location>
</feature>
<keyword evidence="3" id="KW-1185">Reference proteome</keyword>
<sequence length="134" mass="13139">MPTPRPALLVAACGLVVLEALALAAAAVAGVVTLVRGAQAPAVAAFLVALALGAALLLASAARGLWSGRRWGRGPVLTAQVLLVVVSATAWSSGARVPGAVGLVLGLVVAATVLAPPVVAVTSRTGRDEPDRPA</sequence>
<keyword evidence="1" id="KW-1133">Transmembrane helix</keyword>
<organism evidence="2 3">
    <name type="scientific">Cellulomonas shaoxiangyii</name>
    <dbReference type="NCBI Taxonomy" id="2566013"/>
    <lineage>
        <taxon>Bacteria</taxon>
        <taxon>Bacillati</taxon>
        <taxon>Actinomycetota</taxon>
        <taxon>Actinomycetes</taxon>
        <taxon>Micrococcales</taxon>
        <taxon>Cellulomonadaceae</taxon>
        <taxon>Cellulomonas</taxon>
    </lineage>
</organism>
<dbReference type="AlphaFoldDB" id="A0A4P7SK68"/>
<protein>
    <submittedName>
        <fullName evidence="2">Uncharacterized protein</fullName>
    </submittedName>
</protein>
<dbReference type="EMBL" id="CP039291">
    <property type="protein sequence ID" value="QCB93114.1"/>
    <property type="molecule type" value="Genomic_DNA"/>
</dbReference>
<accession>A0A4P7SK68</accession>
<feature type="transmembrane region" description="Helical" evidence="1">
    <location>
        <begin position="42"/>
        <end position="62"/>
    </location>
</feature>
<evidence type="ECO:0000256" key="1">
    <source>
        <dbReference type="SAM" id="Phobius"/>
    </source>
</evidence>
<gene>
    <name evidence="2" type="ORF">E5225_05655</name>
</gene>
<proteinExistence type="predicted"/>
<evidence type="ECO:0000313" key="2">
    <source>
        <dbReference type="EMBL" id="QCB93114.1"/>
    </source>
</evidence>
<feature type="transmembrane region" description="Helical" evidence="1">
    <location>
        <begin position="74"/>
        <end position="94"/>
    </location>
</feature>
<reference evidence="2 3" key="1">
    <citation type="submission" date="2019-04" db="EMBL/GenBank/DDBJ databases">
        <title>Isolation and identification of Cellulomonas shaoxiangyii sp. Nov. isolated from feces of the Tibetan antelopes (Pantholops hodgsonii) in the Qinghai-Tibet plateau of China.</title>
        <authorList>
            <person name="Tian Z."/>
        </authorList>
    </citation>
    <scope>NUCLEOTIDE SEQUENCE [LARGE SCALE GENOMIC DNA]</scope>
    <source>
        <strain evidence="2 3">Z28</strain>
    </source>
</reference>